<proteinExistence type="predicted"/>
<accession>A0A1X9ZDK1</accession>
<organism evidence="2">
    <name type="scientific">Pasteurella multocida</name>
    <dbReference type="NCBI Taxonomy" id="747"/>
    <lineage>
        <taxon>Bacteria</taxon>
        <taxon>Pseudomonadati</taxon>
        <taxon>Pseudomonadota</taxon>
        <taxon>Gammaproteobacteria</taxon>
        <taxon>Pasteurellales</taxon>
        <taxon>Pasteurellaceae</taxon>
        <taxon>Pasteurella</taxon>
    </lineage>
</organism>
<dbReference type="AlphaFoldDB" id="A0A1X9ZDK1"/>
<reference evidence="2" key="1">
    <citation type="submission" date="2016-08" db="EMBL/GenBank/DDBJ databases">
        <title>Molecular Characterization of plasmids with Antimicrobial Resistant Genes and Type IV Secretion System in Duck Isolate of Pasteurella multocida.</title>
        <authorList>
            <person name="Zhu D.-K."/>
            <person name="Zhou W.-S."/>
            <person name="Wang M.-S."/>
            <person name="Cheng A.-C."/>
        </authorList>
    </citation>
    <scope>NUCLEOTIDE SEQUENCE</scope>
    <source>
        <strain evidence="2">RCAD0259</strain>
        <plasmid evidence="2">pRCADGH-2</plasmid>
    </source>
</reference>
<keyword evidence="1" id="KW-1133">Transmembrane helix</keyword>
<sequence>MDQEEAITGIRKINISLAEREFKAKPIYAYDVFISEKEYAEMLANEKKSLRNWAFQIWHYILYFTRLAYKSVSIALSIIFVMLFFSFITNDPIKAIDVDELILLIRNLDKVRI</sequence>
<evidence type="ECO:0000256" key="1">
    <source>
        <dbReference type="SAM" id="Phobius"/>
    </source>
</evidence>
<feature type="transmembrane region" description="Helical" evidence="1">
    <location>
        <begin position="67"/>
        <end position="88"/>
    </location>
</feature>
<dbReference type="EMBL" id="KX753679">
    <property type="protein sequence ID" value="ARS43353.1"/>
    <property type="molecule type" value="Genomic_DNA"/>
</dbReference>
<keyword evidence="1" id="KW-0812">Transmembrane</keyword>
<gene>
    <name evidence="2" type="ORF">pRCADGH-2_022</name>
</gene>
<name>A0A1X9ZDK1_PASMD</name>
<evidence type="ECO:0000313" key="2">
    <source>
        <dbReference type="EMBL" id="ARS43353.1"/>
    </source>
</evidence>
<protein>
    <submittedName>
        <fullName evidence="2">Uncharacterized protein</fullName>
    </submittedName>
</protein>
<keyword evidence="1" id="KW-0472">Membrane</keyword>
<dbReference type="RefSeq" id="WP_117281822.1">
    <property type="nucleotide sequence ID" value="NZ_JAPRGM010000010.1"/>
</dbReference>
<geneLocation type="plasmid" evidence="2">
    <name>pRCADGH-2</name>
</geneLocation>
<keyword evidence="2" id="KW-0614">Plasmid</keyword>